<evidence type="ECO:0000259" key="16">
    <source>
        <dbReference type="PROSITE" id="PS50869"/>
    </source>
</evidence>
<feature type="compositionally biased region" description="Polar residues" evidence="12">
    <location>
        <begin position="439"/>
        <end position="454"/>
    </location>
</feature>
<keyword evidence="7" id="KW-1015">Disulfide bond</keyword>
<dbReference type="PROSITE" id="PS50869">
    <property type="entry name" value="BRICHOS"/>
    <property type="match status" value="1"/>
</dbReference>
<keyword evidence="4 11" id="KW-0227">DNA damage</keyword>
<feature type="compositionally biased region" description="Basic and acidic residues" evidence="12">
    <location>
        <begin position="1754"/>
        <end position="1782"/>
    </location>
</feature>
<dbReference type="InterPro" id="IPR007084">
    <property type="entry name" value="BRICHOS_dom"/>
</dbReference>
<evidence type="ECO:0000313" key="18">
    <source>
        <dbReference type="Proteomes" id="UP000014500"/>
    </source>
</evidence>
<dbReference type="SMART" id="SM01287">
    <property type="entry name" value="Rtt106"/>
    <property type="match status" value="1"/>
</dbReference>
<dbReference type="Pfam" id="PF24824">
    <property type="entry name" value="PH_SPT16"/>
    <property type="match status" value="1"/>
</dbReference>
<dbReference type="Pfam" id="PF00566">
    <property type="entry name" value="RabGAP-TBC"/>
    <property type="match status" value="1"/>
</dbReference>
<dbReference type="InterPro" id="IPR029149">
    <property type="entry name" value="Creatin/AminoP/Spt16_N"/>
</dbReference>
<keyword evidence="10 11" id="KW-0539">Nucleus</keyword>
<feature type="region of interest" description="Disordered" evidence="12">
    <location>
        <begin position="1692"/>
        <end position="1812"/>
    </location>
</feature>
<dbReference type="FunFam" id="1.10.8.1310:FF:000001">
    <property type="entry name" value="TBC1 domain family, member 20"/>
    <property type="match status" value="1"/>
</dbReference>
<dbReference type="PANTHER" id="PTHR13980:SF15">
    <property type="entry name" value="FACT COMPLEX SUBUNIT SPT16"/>
    <property type="match status" value="1"/>
</dbReference>
<dbReference type="EnsemblMetazoa" id="SMAR007646-RA">
    <property type="protein sequence ID" value="SMAR007646-PA"/>
    <property type="gene ID" value="SMAR007646"/>
</dbReference>
<feature type="compositionally biased region" description="Low complexity" evidence="12">
    <location>
        <begin position="455"/>
        <end position="467"/>
    </location>
</feature>
<dbReference type="SUPFAM" id="SSF47923">
    <property type="entry name" value="Ypt/Rab-GAP domain of gyp1p"/>
    <property type="match status" value="2"/>
</dbReference>
<proteinExistence type="inferred from homology"/>
<dbReference type="Gene3D" id="3.40.350.10">
    <property type="entry name" value="Creatinase/prolidase N-terminal domain"/>
    <property type="match status" value="1"/>
</dbReference>
<feature type="transmembrane region" description="Helical" evidence="13">
    <location>
        <begin position="1993"/>
        <end position="2012"/>
    </location>
</feature>
<feature type="compositionally biased region" description="Polar residues" evidence="12">
    <location>
        <begin position="480"/>
        <end position="516"/>
    </location>
</feature>
<dbReference type="SMART" id="SM00164">
    <property type="entry name" value="TBC"/>
    <property type="match status" value="1"/>
</dbReference>
<keyword evidence="9 11" id="KW-0234">DNA repair</keyword>
<dbReference type="InterPro" id="IPR029148">
    <property type="entry name" value="FACT-SPT16_Nlobe"/>
</dbReference>
<protein>
    <recommendedName>
        <fullName evidence="11">FACT complex subunit</fullName>
    </recommendedName>
</protein>
<dbReference type="InterPro" id="IPR036005">
    <property type="entry name" value="Creatinase/aminopeptidase-like"/>
</dbReference>
<evidence type="ECO:0000256" key="13">
    <source>
        <dbReference type="SAM" id="Phobius"/>
    </source>
</evidence>
<sequence>MASSLVIAMLVCLNFCTFVFTYKERYTIYFREGRTKVPVTVEMDLNEKVAFLNIINAESRRSETVSLHDYSTNMIAYKDSEKNSCYLEKMSDASVVYEHRLLKSLNNQVLLEQADVLYVEEPPLSRREVSNVAGMKILYFCGRTLKYLISDSPAQKKRRSRRSTRPRTGHVQKSYSHHEHRSENYARFGHETTSHDHQHGSSKVTFIDPVGWPFNNSQPSAFQLAAIRHLKRVNRDRNLRTIDKPVGGNLFYGSGVGNSGQINTKIHSGFPGHSDFEANGQFGLTHAGSFGHRIGHDGYVNGNARTYSDSRSIPLSQSNHHHGKYHTSQTYLPALQNQNNGHRIQAPGTQEFQFRPNAGESGLSGGNGANRYYNPNILHQQNPNTYTQRAVESGLSSQSRVELEKDKFHTGASSQGAFGIDNSQSQVQGSASRDGAFQAQAQSSSLFGSSRSHTQGSAAGAQSSALSELQNIGHSQTNTQLAYNSSKAEATALTSTHTGSISSQSHGGEQEGQASSHAKGPGETSSSARIRFNEQELSPFLGKAEASAQGGINDGQSRTQVIGDHKGSIYSAVAQGSYGQPDEHQGPIALALPGDSEQSYLSQTPLINVQNQPQHPSLAQTQTRGNRQPSLPNSHQPQFYPENLQQPYNLPSNIKLSENYAPVPSTANYFTAHHYPSIQNSANGQINSQNIPQVLLPKNVQNQPLHHFSGVAKDKRLTQRQPHPFVNKQQSQTYLPQDKISSIQQQRLPSQTYFSHDKSSSFQQPHLPAQIIHKMPTQTHLLPNAGFPKTVLQQITPKSIPAANGFRTRVVTSHVQDIGSFLPTPAIDVFNSRYKHQVFHRQQQQQHGYPANKPVYPKSENDGFGKMDALVSAVGVDEETVYSKSTAIQTWLFGYELTDTVTVLCANGIYFLASKKKVEFLKQIETSKENETGIPSIILLTRDKGDKDKSNFEKLISAIRNSKKGKTIGEFGKERFSGEFMDAWRLSLAAEKFDYVDVTAVMAYTIAVKEDGELNLIRRASQVTVDLFNKYLKDQIMEIIDADKKVKHSKLAEGAEAALTDKKYVPGVDTSQLDMCYPPIIQSGGNYNLKFSVVSDKNNLHFGAIVCLLGTRYKSYCSNIIRTLLVNPSNKVQDIYNFLTNVEDEILNRLQNGVKLCEVYDTVIAYVKKERPDLADKLTKTFGFAMGIEFRESSLVIGPKNAAVAKKGMVFNINVGFHPIPNPDAGDDKQAQKYAVYVGDTVTVNEGQPATILTMAKKKIKHVGIFLKDEDEQEEEEAEVVPENDDFLRRGRRTAIIDSKLRTEHSTEEKRKLHQRELGESLNTDAKTRLAEQKTGQHQEKIRKSTISYKNPNLIPKETEIMELKIFVGKTYRSTNSKEPGEISAPSSNLNTAFRLIKEVQKKFKTREAEEREKEGIVKQDILVVNSNKGNPKLKDLYIRPNIVTKRISGTLEAHTNGFRFTSVRGDKVDILYNNIKHAFFQPCDGEMIILLHFNLKNAIMFGKKKHNDVQFYTEVGEITTDLGKHQHMHDRDDLAAEQAERELRHRLKSAFKSFCEKVEMMTKQEVEFDTPFRELGFPGVPYRSTVLLQPTSGCLVNLTEWPPFVITLEEVELVHFERVQFHLKNFDMVFVFKDYHRKIAMVNAIPMNMLDHVKEWLNSCDIRYTEGIQSLNWAKIMKTITDNPELFFEDGGWNFLNPDSDGEGEADEDDESEADDAYAPSDEAEEEESSDYSEDSEVTEDSDSDYDLGTSEESGKDWSELEEEAAKADRDHNEFEDEYTKGKRPGGPPGPEDRERHRHRHSMNSNSDGTKYDKMQSIEQALKTEPVDITSLRQLAITHGGLISDDMRCKVWPYLLDVNIYETSPRPVMKDVENYRDYGQVVLDVNRCLRRFPPDIDESIRLALQNQLVFLIVRILMKHPELHYYQGFHDICITFLLAVGEELAFALMDQLSMIHLRDFMEATMDKTVRMLNYLHPIVGRECPKVRKHMEEAGVGTIFCLSWLITWFGHVLNDYRHIVRLYDFFLANEPLMPIYLAASVVLHRESDILEAECDMPTLHALLSKVPDDLPFEELISKTGDLYLRYPPEIFKEEVDQITELGFIRLHEPNKSTKNGTICRPTSLRYRRGSNSSLLLLIAPSWLRQQRTFVQVVVCTAVATGATFLYSYLANGELMSFFPTR</sequence>
<dbReference type="eggNOG" id="KOG2595">
    <property type="taxonomic scope" value="Eukaryota"/>
</dbReference>
<dbReference type="SMART" id="SM01286">
    <property type="entry name" value="SPT16"/>
    <property type="match status" value="1"/>
</dbReference>
<dbReference type="Pfam" id="PF21091">
    <property type="entry name" value="SPT16_C"/>
    <property type="match status" value="1"/>
</dbReference>
<evidence type="ECO:0000313" key="17">
    <source>
        <dbReference type="EnsemblMetazoa" id="SMAR007646-PA"/>
    </source>
</evidence>
<dbReference type="FunFam" id="2.30.29.30:FF:000017">
    <property type="entry name" value="FACT complex subunit SPT16"/>
    <property type="match status" value="1"/>
</dbReference>
<dbReference type="SMART" id="SM01285">
    <property type="entry name" value="FACT-Spt16_Nlob"/>
    <property type="match status" value="1"/>
</dbReference>
<dbReference type="Proteomes" id="UP000014500">
    <property type="component" value="Unassembled WGS sequence"/>
</dbReference>
<dbReference type="InterPro" id="IPR033825">
    <property type="entry name" value="Spt16_M24"/>
</dbReference>
<keyword evidence="3 11" id="KW-0235">DNA replication</keyword>
<dbReference type="STRING" id="126957.T1J267"/>
<evidence type="ECO:0000256" key="1">
    <source>
        <dbReference type="ARBA" id="ARBA00010779"/>
    </source>
</evidence>
<dbReference type="Pfam" id="PF08512">
    <property type="entry name" value="Rttp106-like_middle"/>
    <property type="match status" value="1"/>
</dbReference>
<feature type="chain" id="PRO_5004590142" description="FACT complex subunit" evidence="14">
    <location>
        <begin position="22"/>
        <end position="2180"/>
    </location>
</feature>
<feature type="region of interest" description="Disordered" evidence="12">
    <location>
        <begin position="610"/>
        <end position="641"/>
    </location>
</feature>
<accession>T1J267</accession>
<organism evidence="17 18">
    <name type="scientific">Strigamia maritima</name>
    <name type="common">European centipede</name>
    <name type="synonym">Geophilus maritimus</name>
    <dbReference type="NCBI Taxonomy" id="126957"/>
    <lineage>
        <taxon>Eukaryota</taxon>
        <taxon>Metazoa</taxon>
        <taxon>Ecdysozoa</taxon>
        <taxon>Arthropoda</taxon>
        <taxon>Myriapoda</taxon>
        <taxon>Chilopoda</taxon>
        <taxon>Pleurostigmophora</taxon>
        <taxon>Geophilomorpha</taxon>
        <taxon>Linotaeniidae</taxon>
        <taxon>Strigamia</taxon>
    </lineage>
</organism>
<feature type="compositionally biased region" description="Polar residues" evidence="12">
    <location>
        <begin position="412"/>
        <end position="431"/>
    </location>
</feature>
<evidence type="ECO:0000256" key="12">
    <source>
        <dbReference type="SAM" id="MobiDB-lite"/>
    </source>
</evidence>
<keyword evidence="13" id="KW-1133">Transmembrane helix</keyword>
<comment type="similarity">
    <text evidence="1 11">Belongs to the peptidase M24 family. SPT16 subfamily.</text>
</comment>
<dbReference type="EMBL" id="JH431796">
    <property type="status" value="NOT_ANNOTATED_CDS"/>
    <property type="molecule type" value="Genomic_DNA"/>
</dbReference>
<comment type="function">
    <text evidence="11">Component of the FACT complex, a general chromatin factor that acts to reorganize nucleosomes. The FACT complex is involved in multiple processes that require DNA as a template such as mRNA elongation, DNA replication and DNA repair. During transcription elongation the FACT complex acts as a histone chaperone that both destabilizes and restores nucleosomal structure. It facilitates the passage of RNA polymerase II and transcription by promoting the dissociation of one histone H2A-H2B dimer from the nucleosome, then subsequently promotes the reestablishment of the nucleosome following the passage of RNA polymerase II.</text>
</comment>
<dbReference type="GO" id="GO:0006368">
    <property type="term" value="P:transcription elongation by RNA polymerase II"/>
    <property type="evidence" value="ECO:0007669"/>
    <property type="project" value="TreeGrafter"/>
</dbReference>
<keyword evidence="6" id="KW-0175">Coiled coil</keyword>
<dbReference type="Pfam" id="PF00557">
    <property type="entry name" value="Peptidase_M24"/>
    <property type="match status" value="1"/>
</dbReference>
<dbReference type="SMART" id="SM01039">
    <property type="entry name" value="BRICHOS"/>
    <property type="match status" value="1"/>
</dbReference>
<dbReference type="Pfam" id="PF04089">
    <property type="entry name" value="BRICHOS"/>
    <property type="match status" value="1"/>
</dbReference>
<evidence type="ECO:0000256" key="3">
    <source>
        <dbReference type="ARBA" id="ARBA00022705"/>
    </source>
</evidence>
<dbReference type="InterPro" id="IPR013719">
    <property type="entry name" value="RTT106/SPT16-like_middle_dom"/>
</dbReference>
<dbReference type="InterPro" id="IPR048969">
    <property type="entry name" value="FACT_SPT16_C"/>
</dbReference>
<reference evidence="18" key="1">
    <citation type="submission" date="2011-05" db="EMBL/GenBank/DDBJ databases">
        <authorList>
            <person name="Richards S.R."/>
            <person name="Qu J."/>
            <person name="Jiang H."/>
            <person name="Jhangiani S.N."/>
            <person name="Agravi P."/>
            <person name="Goodspeed R."/>
            <person name="Gross S."/>
            <person name="Mandapat C."/>
            <person name="Jackson L."/>
            <person name="Mathew T."/>
            <person name="Pu L."/>
            <person name="Thornton R."/>
            <person name="Saada N."/>
            <person name="Wilczek-Boney K.B."/>
            <person name="Lee S."/>
            <person name="Kovar C."/>
            <person name="Wu Y."/>
            <person name="Scherer S.E."/>
            <person name="Worley K.C."/>
            <person name="Muzny D.M."/>
            <person name="Gibbs R."/>
        </authorList>
    </citation>
    <scope>NUCLEOTIDE SEQUENCE</scope>
    <source>
        <strain evidence="18">Brora</strain>
    </source>
</reference>
<dbReference type="InterPro" id="IPR056595">
    <property type="entry name" value="Fact-SPT16_PH"/>
</dbReference>
<evidence type="ECO:0000256" key="7">
    <source>
        <dbReference type="ARBA" id="ARBA00023157"/>
    </source>
</evidence>
<dbReference type="InterPro" id="IPR011993">
    <property type="entry name" value="PH-like_dom_sf"/>
</dbReference>
<dbReference type="InterPro" id="IPR000195">
    <property type="entry name" value="Rab-GAP-TBC_dom"/>
</dbReference>
<dbReference type="FunFam" id="3.90.230.10:FF:000005">
    <property type="entry name" value="FACT complex subunit spt16"/>
    <property type="match status" value="1"/>
</dbReference>
<dbReference type="GO" id="GO:0006260">
    <property type="term" value="P:DNA replication"/>
    <property type="evidence" value="ECO:0007669"/>
    <property type="project" value="UniProtKB-KW"/>
</dbReference>
<keyword evidence="13" id="KW-0812">Transmembrane</keyword>
<comment type="subcellular location">
    <subcellularLocation>
        <location evidence="11">Nucleus</location>
    </subcellularLocation>
    <subcellularLocation>
        <location evidence="11">Chromosome</location>
    </subcellularLocation>
</comment>
<keyword evidence="5 11" id="KW-0805">Transcription regulation</keyword>
<dbReference type="Pfam" id="PF14826">
    <property type="entry name" value="FACT-Spt16_Nlob"/>
    <property type="match status" value="1"/>
</dbReference>
<feature type="domain" description="BRICHOS" evidence="16">
    <location>
        <begin position="58"/>
        <end position="149"/>
    </location>
</feature>
<dbReference type="FunFam" id="2.30.29.150:FF:000003">
    <property type="entry name" value="FACT complex subunit SPT16"/>
    <property type="match status" value="1"/>
</dbReference>
<evidence type="ECO:0000256" key="6">
    <source>
        <dbReference type="ARBA" id="ARBA00023054"/>
    </source>
</evidence>
<evidence type="ECO:0000256" key="9">
    <source>
        <dbReference type="ARBA" id="ARBA00023204"/>
    </source>
</evidence>
<evidence type="ECO:0000256" key="14">
    <source>
        <dbReference type="SAM" id="SignalP"/>
    </source>
</evidence>
<dbReference type="InterPro" id="IPR013953">
    <property type="entry name" value="FACT_SPT16_M"/>
</dbReference>
<feature type="compositionally biased region" description="Basic residues" evidence="12">
    <location>
        <begin position="155"/>
        <end position="170"/>
    </location>
</feature>
<dbReference type="GO" id="GO:0031491">
    <property type="term" value="F:nucleosome binding"/>
    <property type="evidence" value="ECO:0007669"/>
    <property type="project" value="TreeGrafter"/>
</dbReference>
<feature type="domain" description="Rab-GAP TBC" evidence="15">
    <location>
        <begin position="1843"/>
        <end position="2029"/>
    </location>
</feature>
<evidence type="ECO:0000256" key="10">
    <source>
        <dbReference type="ARBA" id="ARBA00023242"/>
    </source>
</evidence>
<evidence type="ECO:0000256" key="8">
    <source>
        <dbReference type="ARBA" id="ARBA00023163"/>
    </source>
</evidence>
<dbReference type="HOGENOM" id="CLU_231435_0_0_1"/>
<dbReference type="InterPro" id="IPR035969">
    <property type="entry name" value="Rab-GAP_TBC_sf"/>
</dbReference>
<keyword evidence="18" id="KW-1185">Reference proteome</keyword>
<feature type="region of interest" description="Disordered" evidence="12">
    <location>
        <begin position="353"/>
        <end position="380"/>
    </location>
</feature>
<dbReference type="Gene3D" id="2.30.29.30">
    <property type="entry name" value="Pleckstrin-homology domain (PH domain)/Phosphotyrosine-binding domain (PTB)"/>
    <property type="match status" value="1"/>
</dbReference>
<evidence type="ECO:0000256" key="2">
    <source>
        <dbReference type="ARBA" id="ARBA00022454"/>
    </source>
</evidence>
<dbReference type="CDD" id="cd01091">
    <property type="entry name" value="CDC68-like"/>
    <property type="match status" value="1"/>
</dbReference>
<dbReference type="InterPro" id="IPR040258">
    <property type="entry name" value="Spt16"/>
</dbReference>
<dbReference type="SUPFAM" id="SSF55920">
    <property type="entry name" value="Creatinase/aminopeptidase"/>
    <property type="match status" value="1"/>
</dbReference>
<dbReference type="eggNOG" id="KOG1189">
    <property type="taxonomic scope" value="Eukaryota"/>
</dbReference>
<dbReference type="FunFam" id="3.40.350.10:FF:000005">
    <property type="entry name" value="SPT16 homolog, facilitates chromatin-remodeling subunit"/>
    <property type="match status" value="1"/>
</dbReference>
<keyword evidence="14" id="KW-0732">Signal</keyword>
<keyword evidence="8 11" id="KW-0804">Transcription</keyword>
<dbReference type="Gene3D" id="1.10.8.1310">
    <property type="match status" value="1"/>
</dbReference>
<feature type="compositionally biased region" description="Acidic residues" evidence="12">
    <location>
        <begin position="1701"/>
        <end position="1747"/>
    </location>
</feature>
<name>T1J267_STRMM</name>
<dbReference type="PANTHER" id="PTHR13980">
    <property type="entry name" value="CDC68 RELATED"/>
    <property type="match status" value="1"/>
</dbReference>
<feature type="region of interest" description="Disordered" evidence="12">
    <location>
        <begin position="152"/>
        <end position="182"/>
    </location>
</feature>
<feature type="signal peptide" evidence="14">
    <location>
        <begin position="1"/>
        <end position="21"/>
    </location>
</feature>
<keyword evidence="13" id="KW-0472">Membrane</keyword>
<comment type="subunit">
    <text evidence="11">Component of the FACT complex.</text>
</comment>
<feature type="transmembrane region" description="Helical" evidence="13">
    <location>
        <begin position="2148"/>
        <end position="2168"/>
    </location>
</feature>
<dbReference type="GO" id="GO:0006281">
    <property type="term" value="P:DNA repair"/>
    <property type="evidence" value="ECO:0007669"/>
    <property type="project" value="UniProtKB-UniRule"/>
</dbReference>
<dbReference type="Gene3D" id="3.90.230.10">
    <property type="entry name" value="Creatinase/methionine aminopeptidase superfamily"/>
    <property type="match status" value="1"/>
</dbReference>
<feature type="region of interest" description="Disordered" evidence="12">
    <location>
        <begin position="480"/>
        <end position="526"/>
    </location>
</feature>
<reference evidence="17" key="2">
    <citation type="submission" date="2015-02" db="UniProtKB">
        <authorList>
            <consortium name="EnsemblMetazoa"/>
        </authorList>
    </citation>
    <scope>IDENTIFICATION</scope>
</reference>
<dbReference type="PROSITE" id="PS50086">
    <property type="entry name" value="TBC_RABGAP"/>
    <property type="match status" value="1"/>
</dbReference>
<evidence type="ECO:0000256" key="4">
    <source>
        <dbReference type="ARBA" id="ARBA00022763"/>
    </source>
</evidence>
<feature type="region of interest" description="Disordered" evidence="12">
    <location>
        <begin position="412"/>
        <end position="467"/>
    </location>
</feature>
<dbReference type="GO" id="GO:0035101">
    <property type="term" value="C:FACT complex"/>
    <property type="evidence" value="ECO:0007669"/>
    <property type="project" value="UniProtKB-UniRule"/>
</dbReference>
<keyword evidence="2 11" id="KW-0158">Chromosome</keyword>
<evidence type="ECO:0000256" key="5">
    <source>
        <dbReference type="ARBA" id="ARBA00023015"/>
    </source>
</evidence>
<evidence type="ECO:0000256" key="11">
    <source>
        <dbReference type="RuleBase" id="RU367052"/>
    </source>
</evidence>
<evidence type="ECO:0000259" key="15">
    <source>
        <dbReference type="PROSITE" id="PS50086"/>
    </source>
</evidence>
<dbReference type="InterPro" id="IPR000994">
    <property type="entry name" value="Pept_M24"/>
</dbReference>
<dbReference type="Gene3D" id="1.10.472.80">
    <property type="entry name" value="Ypt/Rab-GAP domain of gyp1p, domain 3"/>
    <property type="match status" value="1"/>
</dbReference>
<dbReference type="Gene3D" id="2.30.29.150">
    <property type="match status" value="1"/>
</dbReference>